<dbReference type="RefSeq" id="WP_053549562.1">
    <property type="nucleotide sequence ID" value="NZ_CP010802.1"/>
</dbReference>
<evidence type="ECO:0000313" key="1">
    <source>
        <dbReference type="EMBL" id="ALC15348.1"/>
    </source>
</evidence>
<accession>A0A0M5IVC5</accession>
<protein>
    <recommendedName>
        <fullName evidence="3">DUF2892 domain-containing protein</fullName>
    </recommendedName>
</protein>
<dbReference type="PATRIC" id="fig|1603606.3.peg.608"/>
<dbReference type="Proteomes" id="UP000057158">
    <property type="component" value="Chromosome"/>
</dbReference>
<proteinExistence type="predicted"/>
<dbReference type="Gene3D" id="6.10.140.1340">
    <property type="match status" value="1"/>
</dbReference>
<organism evidence="1 2">
    <name type="scientific">Desulfuromonas soudanensis</name>
    <dbReference type="NCBI Taxonomy" id="1603606"/>
    <lineage>
        <taxon>Bacteria</taxon>
        <taxon>Pseudomonadati</taxon>
        <taxon>Thermodesulfobacteriota</taxon>
        <taxon>Desulfuromonadia</taxon>
        <taxon>Desulfuromonadales</taxon>
        <taxon>Desulfuromonadaceae</taxon>
        <taxon>Desulfuromonas</taxon>
    </lineage>
</organism>
<dbReference type="EMBL" id="CP010802">
    <property type="protein sequence ID" value="ALC15348.1"/>
    <property type="molecule type" value="Genomic_DNA"/>
</dbReference>
<dbReference type="STRING" id="1603606.DSOUD_0559"/>
<dbReference type="AlphaFoldDB" id="A0A0M5IVC5"/>
<keyword evidence="2" id="KW-1185">Reference proteome</keyword>
<reference evidence="1 2" key="1">
    <citation type="submission" date="2015-07" db="EMBL/GenBank/DDBJ databases">
        <title>Isolation and Genomic Characterization of a Novel Halophilic Metal-Reducing Deltaproteobacterium from the Deep Subsurface.</title>
        <authorList>
            <person name="Badalamenti J.P."/>
            <person name="Summers Z.M."/>
            <person name="Gralnick J.A."/>
            <person name="Bond D.R."/>
        </authorList>
    </citation>
    <scope>NUCLEOTIDE SEQUENCE [LARGE SCALE GENOMIC DNA]</scope>
    <source>
        <strain evidence="1 2">WTL</strain>
    </source>
</reference>
<sequence>MRLPATTQRVALHSAGWKTIRIEKETAQRLWYYLDHPEEIDQRLRELDEEWDIERLLEANASTLALLGMGLGLAVNRRFYLMPALVMGFLLQHALQGWCPPVPLFRRLRVRTQYEIELERYSLKALRGDFGELAAAGEGALPARVLEAARR</sequence>
<gene>
    <name evidence="1" type="ORF">DSOUD_0559</name>
</gene>
<evidence type="ECO:0008006" key="3">
    <source>
        <dbReference type="Google" id="ProtNLM"/>
    </source>
</evidence>
<evidence type="ECO:0000313" key="2">
    <source>
        <dbReference type="Proteomes" id="UP000057158"/>
    </source>
</evidence>
<dbReference type="OrthoDB" id="9799383at2"/>
<dbReference type="KEGG" id="des:DSOUD_0559"/>
<name>A0A0M5IVC5_9BACT</name>